<feature type="domain" description="Transposase IS204/IS1001/IS1096/IS1165 DDE" evidence="1">
    <location>
        <begin position="166"/>
        <end position="411"/>
    </location>
</feature>
<keyword evidence="4" id="KW-1185">Reference proteome</keyword>
<protein>
    <submittedName>
        <fullName evidence="3">ISL3 family transposase</fullName>
    </submittedName>
</protein>
<name>A0A5P1X3P7_9LACO</name>
<feature type="domain" description="Transposase IS204/IS1001/IS1096/IS1165 zinc-finger" evidence="2">
    <location>
        <begin position="48"/>
        <end position="93"/>
    </location>
</feature>
<proteinExistence type="predicted"/>
<dbReference type="PANTHER" id="PTHR33498:SF1">
    <property type="entry name" value="TRANSPOSASE FOR INSERTION SEQUENCE ELEMENT IS1557"/>
    <property type="match status" value="1"/>
</dbReference>
<dbReference type="OrthoDB" id="6197054at2"/>
<dbReference type="AlphaFoldDB" id="A0A5P1X3P7"/>
<evidence type="ECO:0000259" key="2">
    <source>
        <dbReference type="Pfam" id="PF14690"/>
    </source>
</evidence>
<dbReference type="InterPro" id="IPR002560">
    <property type="entry name" value="Transposase_DDE"/>
</dbReference>
<dbReference type="EMBL" id="CP043939">
    <property type="protein sequence ID" value="QER67534.1"/>
    <property type="molecule type" value="Genomic_DNA"/>
</dbReference>
<dbReference type="InterPro" id="IPR047951">
    <property type="entry name" value="Transpos_ISL3"/>
</dbReference>
<sequence length="417" mass="47387">MPQSNSILSLCELTDENINAINVEDKKIVKNGIVKRIKIINAVLTYSRTTCPKCRTETLIKNGYTMHHIRLATISGPETYMYLKKQRYQCKTCHLTCGVHTPIVKPNHSLATNIKAKVVEQARLSHSVISIAKVLNISPSSAERLLYSNNQEPYRVKNLGTHMNWDEFRSVNKGFSFICIDAEGHSIIKVLDTRLSKDICDYFENRYELSERQAVKTIVMDLNASYQSFVHRLFPNAQIVVDRFHIVQLVNRAFDNVRTSVLKGIQDKKSRPYKALKTNWRLFHLAQDKIDDTNTKYICGINEYMTQQNLIDLGLNESSTLKKVYETAHAIQQAIHNRDGESLTSILKNYIPMGNAMDTAISTLKKNRSSVVASCSSAFSNGAIEGISKKIKTLKRACYGFTNMSHFRTRILLIVKS</sequence>
<dbReference type="KEGG" id="lnn:F0161_06470"/>
<accession>A0A5P1X3P7</accession>
<evidence type="ECO:0000313" key="3">
    <source>
        <dbReference type="EMBL" id="QER67534.1"/>
    </source>
</evidence>
<dbReference type="Pfam" id="PF01610">
    <property type="entry name" value="DDE_Tnp_ISL3"/>
    <property type="match status" value="1"/>
</dbReference>
<organism evidence="3 4">
    <name type="scientific">Paucilactobacillus nenjiangensis</name>
    <dbReference type="NCBI Taxonomy" id="1296540"/>
    <lineage>
        <taxon>Bacteria</taxon>
        <taxon>Bacillati</taxon>
        <taxon>Bacillota</taxon>
        <taxon>Bacilli</taxon>
        <taxon>Lactobacillales</taxon>
        <taxon>Lactobacillaceae</taxon>
        <taxon>Paucilactobacillus</taxon>
    </lineage>
</organism>
<dbReference type="InterPro" id="IPR029261">
    <property type="entry name" value="Transposase_Znf"/>
</dbReference>
<gene>
    <name evidence="3" type="ORF">F0161_06470</name>
</gene>
<dbReference type="Pfam" id="PF14690">
    <property type="entry name" value="Zn_ribbon_ISL3"/>
    <property type="match status" value="1"/>
</dbReference>
<evidence type="ECO:0000259" key="1">
    <source>
        <dbReference type="Pfam" id="PF01610"/>
    </source>
</evidence>
<reference evidence="3 4" key="1">
    <citation type="submission" date="2019-09" db="EMBL/GenBank/DDBJ databases">
        <title>Complete Genome Sequence of Lactobacillus nenjiangensis SH-Y15, isolated from sauerkraut.</title>
        <authorList>
            <person name="Yang H."/>
        </authorList>
    </citation>
    <scope>NUCLEOTIDE SEQUENCE [LARGE SCALE GENOMIC DNA]</scope>
    <source>
        <strain evidence="3 4">SH-Y15</strain>
    </source>
</reference>
<dbReference type="NCBIfam" id="NF033550">
    <property type="entry name" value="transpos_ISL3"/>
    <property type="match status" value="1"/>
</dbReference>
<dbReference type="RefSeq" id="WP_150204080.1">
    <property type="nucleotide sequence ID" value="NZ_CP043939.1"/>
</dbReference>
<dbReference type="Proteomes" id="UP000325295">
    <property type="component" value="Chromosome"/>
</dbReference>
<dbReference type="PANTHER" id="PTHR33498">
    <property type="entry name" value="TRANSPOSASE FOR INSERTION SEQUENCE ELEMENT IS1557"/>
    <property type="match status" value="1"/>
</dbReference>
<evidence type="ECO:0000313" key="4">
    <source>
        <dbReference type="Proteomes" id="UP000325295"/>
    </source>
</evidence>